<gene>
    <name evidence="6" type="ORF">G7084_07140</name>
</gene>
<evidence type="ECO:0000313" key="6">
    <source>
        <dbReference type="EMBL" id="QIL51086.1"/>
    </source>
</evidence>
<dbReference type="Pfam" id="PF00271">
    <property type="entry name" value="Helicase_C"/>
    <property type="match status" value="1"/>
</dbReference>
<dbReference type="GO" id="GO:0016787">
    <property type="term" value="F:hydrolase activity"/>
    <property type="evidence" value="ECO:0007669"/>
    <property type="project" value="InterPro"/>
</dbReference>
<evidence type="ECO:0000256" key="2">
    <source>
        <dbReference type="ARBA" id="ARBA00022840"/>
    </source>
</evidence>
<dbReference type="GO" id="GO:0005524">
    <property type="term" value="F:ATP binding"/>
    <property type="evidence" value="ECO:0007669"/>
    <property type="project" value="UniProtKB-KW"/>
</dbReference>
<evidence type="ECO:0000259" key="4">
    <source>
        <dbReference type="PROSITE" id="PS51192"/>
    </source>
</evidence>
<dbReference type="GO" id="GO:0043138">
    <property type="term" value="F:3'-5' DNA helicase activity"/>
    <property type="evidence" value="ECO:0007669"/>
    <property type="project" value="TreeGrafter"/>
</dbReference>
<accession>A0A6G8B1F8</accession>
<name>A0A6G8B1F8_9LACO</name>
<dbReference type="Pfam" id="PF04851">
    <property type="entry name" value="ResIII"/>
    <property type="match status" value="1"/>
</dbReference>
<dbReference type="Proteomes" id="UP000500741">
    <property type="component" value="Chromosome"/>
</dbReference>
<dbReference type="PROSITE" id="PS51194">
    <property type="entry name" value="HELICASE_CTER"/>
    <property type="match status" value="1"/>
</dbReference>
<proteinExistence type="predicted"/>
<feature type="domain" description="Helicase C-terminal" evidence="5">
    <location>
        <begin position="294"/>
        <end position="437"/>
    </location>
</feature>
<dbReference type="InterPro" id="IPR006935">
    <property type="entry name" value="Helicase/UvrB_N"/>
</dbReference>
<evidence type="ECO:0000259" key="5">
    <source>
        <dbReference type="PROSITE" id="PS51194"/>
    </source>
</evidence>
<keyword evidence="3" id="KW-0238">DNA-binding</keyword>
<keyword evidence="6" id="KW-0347">Helicase</keyword>
<dbReference type="EMBL" id="CP049888">
    <property type="protein sequence ID" value="QIL51086.1"/>
    <property type="molecule type" value="Genomic_DNA"/>
</dbReference>
<feature type="domain" description="Helicase ATP-binding" evidence="4">
    <location>
        <begin position="117"/>
        <end position="267"/>
    </location>
</feature>
<dbReference type="SMART" id="SM00490">
    <property type="entry name" value="HELICc"/>
    <property type="match status" value="1"/>
</dbReference>
<organism evidence="6 7">
    <name type="scientific">Weissella coleopterorum</name>
    <dbReference type="NCBI Taxonomy" id="2714949"/>
    <lineage>
        <taxon>Bacteria</taxon>
        <taxon>Bacillati</taxon>
        <taxon>Bacillota</taxon>
        <taxon>Bacilli</taxon>
        <taxon>Lactobacillales</taxon>
        <taxon>Lactobacillaceae</taxon>
        <taxon>Weissella</taxon>
    </lineage>
</organism>
<dbReference type="SUPFAM" id="SSF52540">
    <property type="entry name" value="P-loop containing nucleoside triphosphate hydrolases"/>
    <property type="match status" value="1"/>
</dbReference>
<dbReference type="KEGG" id="wco:G7084_07140"/>
<sequence length="437" mass="51536">MRFKKWEELYGCKVFLTTSELQQFQRTCFYQQEKRNIKIRNPFQSEVCQRCFGQIQKHWYYPETKIKYCWHCKEMGTIRSNDHLIILIDPKRYTNMERINWKGHLTASQQKIADEHLLAWDQRRHHLTYAVTGAGKTEMLYPLINRALGLQKRIALVAPRIDVVLELARRIEKNFSGEFLILHGNQHHIKYNQLVICTIQQLMKFHQTFDLIIVDEVDAFPLIDNSALKRVIEMAREKDGVIHYLSATPTNKLLKEVGHAQGKVSFLAKRYHGHPLPKIKIKFTRNWRKKLPRTLNRELLKYQKNKRYFLIFVPQITDLSLVSAMLPKSLHVKTVYANDQQRSDTIEMFRRGELHGLIATTILERGVTFSPLDVYILGGEERIFTYETILQMAGRCGRSADFPTGNVWIFAKDFSFKMYRAQQEIIFLNRIGVQNEM</sequence>
<protein>
    <submittedName>
        <fullName evidence="6">DEAD/DEAH box helicase family protein</fullName>
    </submittedName>
</protein>
<dbReference type="SMART" id="SM00487">
    <property type="entry name" value="DEXDc"/>
    <property type="match status" value="1"/>
</dbReference>
<dbReference type="PROSITE" id="PS51192">
    <property type="entry name" value="HELICASE_ATP_BIND_1"/>
    <property type="match status" value="1"/>
</dbReference>
<dbReference type="PANTHER" id="PTHR30580:SF1">
    <property type="entry name" value="COMF OPERON PROTEIN 1"/>
    <property type="match status" value="1"/>
</dbReference>
<dbReference type="InterPro" id="IPR014001">
    <property type="entry name" value="Helicase_ATP-bd"/>
</dbReference>
<dbReference type="GO" id="GO:0006270">
    <property type="term" value="P:DNA replication initiation"/>
    <property type="evidence" value="ECO:0007669"/>
    <property type="project" value="TreeGrafter"/>
</dbReference>
<dbReference type="Gene3D" id="3.40.50.300">
    <property type="entry name" value="P-loop containing nucleotide triphosphate hydrolases"/>
    <property type="match status" value="2"/>
</dbReference>
<dbReference type="PANTHER" id="PTHR30580">
    <property type="entry name" value="PRIMOSOMAL PROTEIN N"/>
    <property type="match status" value="1"/>
</dbReference>
<keyword evidence="1" id="KW-0547">Nucleotide-binding</keyword>
<dbReference type="GO" id="GO:0006302">
    <property type="term" value="P:double-strand break repair"/>
    <property type="evidence" value="ECO:0007669"/>
    <property type="project" value="TreeGrafter"/>
</dbReference>
<evidence type="ECO:0000256" key="3">
    <source>
        <dbReference type="ARBA" id="ARBA00023125"/>
    </source>
</evidence>
<keyword evidence="7" id="KW-1185">Reference proteome</keyword>
<dbReference type="GO" id="GO:0003677">
    <property type="term" value="F:DNA binding"/>
    <property type="evidence" value="ECO:0007669"/>
    <property type="project" value="UniProtKB-KW"/>
</dbReference>
<evidence type="ECO:0000313" key="7">
    <source>
        <dbReference type="Proteomes" id="UP000500741"/>
    </source>
</evidence>
<dbReference type="GO" id="GO:0006310">
    <property type="term" value="P:DNA recombination"/>
    <property type="evidence" value="ECO:0007669"/>
    <property type="project" value="TreeGrafter"/>
</dbReference>
<dbReference type="InterPro" id="IPR027417">
    <property type="entry name" value="P-loop_NTPase"/>
</dbReference>
<evidence type="ECO:0000256" key="1">
    <source>
        <dbReference type="ARBA" id="ARBA00022741"/>
    </source>
</evidence>
<reference evidence="6 7" key="1">
    <citation type="submission" date="2020-03" db="EMBL/GenBank/DDBJ databases">
        <title>Weissella sp. nov., isolated from Cybister lewisianus.</title>
        <authorList>
            <person name="Hyun D.-W."/>
            <person name="Bae J.-W."/>
        </authorList>
    </citation>
    <scope>NUCLEOTIDE SEQUENCE [LARGE SCALE GENOMIC DNA]</scope>
    <source>
        <strain evidence="6 7">HDW19</strain>
    </source>
</reference>
<keyword evidence="2" id="KW-0067">ATP-binding</keyword>
<dbReference type="AlphaFoldDB" id="A0A6G8B1F8"/>
<keyword evidence="6" id="KW-0378">Hydrolase</keyword>
<dbReference type="InterPro" id="IPR001650">
    <property type="entry name" value="Helicase_C-like"/>
</dbReference>